<sequence>MLPKILSRQIGLLGAVMLFILGSGPVFADLVRVTGRAAVTDNNTDRAQRIALEDALYLAALAGGADVSGFSMADNGVLTGESILLRPNSRILDYSVVSQGRSGHHYEVVIDAYVGAAPALGCAVRPAVHLIAGTPQIHVGQSAPLWASEALQMAHDATIRGLGNTPQIQISARDISLVVADQSGSRLPAGFDYNSLTSGPARVETSRANPIPDTARGLHLSWQATAPGLQAATLTVTLHARLLDPAAPGRAQQLSTNHVVAVSANTPWRTINVLARKDAHEVANSVAAQFSAELAAWLGSYACAPLQGYLTAAGTGRFRIDLGSRDGLTHQSLGFAEGRGQPWTVFRIVELSPSHAILSPLNARRAGPQMAGAQVRFEIGG</sequence>
<dbReference type="KEGG" id="lvs:LOKVESSMR4R_03430"/>
<protein>
    <recommendedName>
        <fullName evidence="1">Flagellar assembly protein T N-terminal domain-containing protein</fullName>
    </recommendedName>
</protein>
<dbReference type="Gene3D" id="3.30.1660.40">
    <property type="entry name" value="FlgT, N-terminal domain"/>
    <property type="match status" value="1"/>
</dbReference>
<reference evidence="2 3" key="1">
    <citation type="submission" date="2017-05" db="EMBL/GenBank/DDBJ databases">
        <title>Genome Sequence of Loktanella vestfoldensis Strain SMR4r Isolated from a Culture of the Diatom Skeletonema marinoi.</title>
        <authorList>
            <person name="Topel M."/>
            <person name="Pinder M.I.M."/>
            <person name="Johansson O.N."/>
            <person name="Kourtchenko O."/>
            <person name="Godhe A."/>
            <person name="Clarke A.K."/>
        </authorList>
    </citation>
    <scope>NUCLEOTIDE SEQUENCE [LARGE SCALE GENOMIC DNA]</scope>
    <source>
        <strain evidence="2 3">SMR4r</strain>
    </source>
</reference>
<organism evidence="2 3">
    <name type="scientific">Yoonia vestfoldensis</name>
    <dbReference type="NCBI Taxonomy" id="245188"/>
    <lineage>
        <taxon>Bacteria</taxon>
        <taxon>Pseudomonadati</taxon>
        <taxon>Pseudomonadota</taxon>
        <taxon>Alphaproteobacteria</taxon>
        <taxon>Rhodobacterales</taxon>
        <taxon>Paracoccaceae</taxon>
        <taxon>Yoonia</taxon>
    </lineage>
</organism>
<dbReference type="InterPro" id="IPR038180">
    <property type="entry name" value="FlgT_N_sf"/>
</dbReference>
<dbReference type="InterPro" id="IPR032370">
    <property type="entry name" value="FlgT_N"/>
</dbReference>
<gene>
    <name evidence="2" type="ORF">LOKVESSMR4R_03430</name>
</gene>
<dbReference type="Proteomes" id="UP000195273">
    <property type="component" value="Chromosome"/>
</dbReference>
<evidence type="ECO:0000313" key="2">
    <source>
        <dbReference type="EMBL" id="ARU02702.1"/>
    </source>
</evidence>
<accession>A0A1Y0EHC5</accession>
<feature type="domain" description="Flagellar assembly protein T N-terminal" evidence="1">
    <location>
        <begin position="30"/>
        <end position="112"/>
    </location>
</feature>
<keyword evidence="3" id="KW-1185">Reference proteome</keyword>
<dbReference type="RefSeq" id="WP_204248689.1">
    <property type="nucleotide sequence ID" value="NZ_CP021431.1"/>
</dbReference>
<evidence type="ECO:0000259" key="1">
    <source>
        <dbReference type="Pfam" id="PF16548"/>
    </source>
</evidence>
<dbReference type="EMBL" id="CP021431">
    <property type="protein sequence ID" value="ARU02702.1"/>
    <property type="molecule type" value="Genomic_DNA"/>
</dbReference>
<name>A0A1Y0EHC5_9RHOB</name>
<dbReference type="Pfam" id="PF16548">
    <property type="entry name" value="FlgT_N"/>
    <property type="match status" value="1"/>
</dbReference>
<proteinExistence type="predicted"/>
<dbReference type="AlphaFoldDB" id="A0A1Y0EHC5"/>
<evidence type="ECO:0000313" key="3">
    <source>
        <dbReference type="Proteomes" id="UP000195273"/>
    </source>
</evidence>